<dbReference type="GO" id="GO:0060271">
    <property type="term" value="P:cilium assembly"/>
    <property type="evidence" value="ECO:0007669"/>
    <property type="project" value="TreeGrafter"/>
</dbReference>
<dbReference type="GO" id="GO:0005874">
    <property type="term" value="C:microtubule"/>
    <property type="evidence" value="ECO:0007669"/>
    <property type="project" value="TreeGrafter"/>
</dbReference>
<feature type="compositionally biased region" description="Low complexity" evidence="1">
    <location>
        <begin position="463"/>
        <end position="476"/>
    </location>
</feature>
<feature type="region of interest" description="Disordered" evidence="1">
    <location>
        <begin position="405"/>
        <end position="501"/>
    </location>
</feature>
<sequence length="836" mass="95095">MLGRTSLVEQKRIQWAREREEMARLGGSWSLLKDNVNIRTNIRTYPSGGARMSLADTKDKLSSSKPFRAAGHYGSTVSLKSLATESSGNVGTSLKCLDCNGGSLINLHEQTDVSQIRHRSPSLPPIYNKDQQQYLCQSQQRDFAAEGLHYHSEKHHRLYDRYENSKNNHYGSQGEEREGETSGYASDSVDVPVSAKGTLLPDCKPLGADMTEKTWQNPYQTTPESSLPPSRRLSDGRIGELNRPRWGSVWGQETARGDPPPPSWLSRLGHSSQVLVINHDSASSSDSSTVGSIGSDSKTYLRGQNIPVDAQILQEREAKRQKALELQNAIKKQLEERDRQRKEEKERRLREERLEEERIKREREKERERFEEEQRKLKDREAAKLRQAEAMREVLEAAERLAKEQKKFRRKCEKNNEETSAVSSRDCESNASSESQTGKNCPSERRDDDVKNEMETLNEEESNNVNNNANNSNNNETHNDDNNDDDNNTTEEQTTDDIKSVQVPVSKDVAIVLSGRLEDSDLLNKANLQLVNLVLTPTPRKLESNSNSNLCVGLNSLMQNVGSSNLAANTSRISKMIVENRLLTPSKYRATNGRDFGTQTDIENDQDYPEKVQDSLSAKDTSMKDRKDATNAIKRDIEKSTNVGFVEEILVKSFPRSKPQARRAIESRPQWNANRPGTRYRTQSEKDPHYQRRLRMRRRQVESSDERSRSPSPDRRKFLNIKSKIRALNRPKLKVDNYDADLSMDSLNSIIPLRTDKNGRITIEEARCEQSDKTRLGNARTNNTDDIKKSQNESSNIWCGQEILSKLSTLKNGLLMKQIEWDSERCLISPAASEIF</sequence>
<feature type="domain" description="CCDC66" evidence="2">
    <location>
        <begin position="273"/>
        <end position="419"/>
    </location>
</feature>
<feature type="compositionally biased region" description="Basic and acidic residues" evidence="1">
    <location>
        <begin position="621"/>
        <end position="633"/>
    </location>
</feature>
<evidence type="ECO:0000256" key="1">
    <source>
        <dbReference type="SAM" id="MobiDB-lite"/>
    </source>
</evidence>
<comment type="caution">
    <text evidence="3">The sequence shown here is derived from an EMBL/GenBank/DDBJ whole genome shotgun (WGS) entry which is preliminary data.</text>
</comment>
<feature type="compositionally biased region" description="Low complexity" evidence="1">
    <location>
        <begin position="280"/>
        <end position="297"/>
    </location>
</feature>
<evidence type="ECO:0000313" key="4">
    <source>
        <dbReference type="Proteomes" id="UP001432146"/>
    </source>
</evidence>
<protein>
    <recommendedName>
        <fullName evidence="2">CCDC66 domain-containing protein</fullName>
    </recommendedName>
</protein>
<dbReference type="InterPro" id="IPR039183">
    <property type="entry name" value="CCD66"/>
</dbReference>
<organism evidence="3 4">
    <name type="scientific">Tetragonisca angustula</name>
    <dbReference type="NCBI Taxonomy" id="166442"/>
    <lineage>
        <taxon>Eukaryota</taxon>
        <taxon>Metazoa</taxon>
        <taxon>Ecdysozoa</taxon>
        <taxon>Arthropoda</taxon>
        <taxon>Hexapoda</taxon>
        <taxon>Insecta</taxon>
        <taxon>Pterygota</taxon>
        <taxon>Neoptera</taxon>
        <taxon>Endopterygota</taxon>
        <taxon>Hymenoptera</taxon>
        <taxon>Apocrita</taxon>
        <taxon>Aculeata</taxon>
        <taxon>Apoidea</taxon>
        <taxon>Anthophila</taxon>
        <taxon>Apidae</taxon>
        <taxon>Tetragonisca</taxon>
    </lineage>
</organism>
<proteinExistence type="predicted"/>
<name>A0AAW1A0T6_9HYME</name>
<feature type="region of interest" description="Disordered" evidence="1">
    <location>
        <begin position="280"/>
        <end position="300"/>
    </location>
</feature>
<feature type="compositionally biased region" description="Basic and acidic residues" evidence="1">
    <location>
        <begin position="442"/>
        <end position="454"/>
    </location>
</feature>
<feature type="compositionally biased region" description="Acidic residues" evidence="1">
    <location>
        <begin position="482"/>
        <end position="495"/>
    </location>
</feature>
<dbReference type="EMBL" id="JAWNGG020000090">
    <property type="protein sequence ID" value="KAK9302787.1"/>
    <property type="molecule type" value="Genomic_DNA"/>
</dbReference>
<feature type="compositionally biased region" description="Basic and acidic residues" evidence="1">
    <location>
        <begin position="699"/>
        <end position="717"/>
    </location>
</feature>
<dbReference type="GO" id="GO:0008017">
    <property type="term" value="F:microtubule binding"/>
    <property type="evidence" value="ECO:0007669"/>
    <property type="project" value="TreeGrafter"/>
</dbReference>
<dbReference type="PANTHER" id="PTHR22736">
    <property type="entry name" value="COILED-COIL DOMAIN-CONTAINING PROTEIN 66"/>
    <property type="match status" value="1"/>
</dbReference>
<gene>
    <name evidence="3" type="ORF">QLX08_005338</name>
</gene>
<feature type="region of interest" description="Disordered" evidence="1">
    <location>
        <begin position="164"/>
        <end position="267"/>
    </location>
</feature>
<feature type="compositionally biased region" description="Polar residues" evidence="1">
    <location>
        <begin position="418"/>
        <end position="440"/>
    </location>
</feature>
<reference evidence="3 4" key="1">
    <citation type="submission" date="2024-05" db="EMBL/GenBank/DDBJ databases">
        <title>The nuclear and mitochondrial genome assemblies of Tetragonisca angustula (Apidae: Meliponini), a tiny yet remarkable pollinator in the Neotropics.</title>
        <authorList>
            <person name="Ferrari R."/>
            <person name="Ricardo P.C."/>
            <person name="Dias F.C."/>
            <person name="Araujo N.S."/>
            <person name="Soares D.O."/>
            <person name="Zhou Q.-S."/>
            <person name="Zhu C.-D."/>
            <person name="Coutinho L."/>
            <person name="Airas M.C."/>
            <person name="Batista T.M."/>
        </authorList>
    </citation>
    <scope>NUCLEOTIDE SEQUENCE [LARGE SCALE GENOMIC DNA]</scope>
    <source>
        <strain evidence="3">ASF017062</strain>
        <tissue evidence="3">Abdomen</tissue>
    </source>
</reference>
<keyword evidence="4" id="KW-1185">Reference proteome</keyword>
<dbReference type="PANTHER" id="PTHR22736:SF2">
    <property type="entry name" value="COILED-COIL DOMAIN-CONTAINING PROTEIN 66"/>
    <property type="match status" value="1"/>
</dbReference>
<feature type="region of interest" description="Disordered" evidence="1">
    <location>
        <begin position="656"/>
        <end position="720"/>
    </location>
</feature>
<dbReference type="Proteomes" id="UP001432146">
    <property type="component" value="Unassembled WGS sequence"/>
</dbReference>
<feature type="region of interest" description="Disordered" evidence="1">
    <location>
        <begin position="589"/>
        <end position="633"/>
    </location>
</feature>
<evidence type="ECO:0000313" key="3">
    <source>
        <dbReference type="EMBL" id="KAK9302787.1"/>
    </source>
</evidence>
<feature type="region of interest" description="Disordered" evidence="1">
    <location>
        <begin position="361"/>
        <end position="383"/>
    </location>
</feature>
<dbReference type="AlphaFoldDB" id="A0AAW1A0T6"/>
<feature type="compositionally biased region" description="Polar residues" evidence="1">
    <location>
        <begin position="213"/>
        <end position="224"/>
    </location>
</feature>
<feature type="compositionally biased region" description="Basic and acidic residues" evidence="1">
    <location>
        <begin position="232"/>
        <end position="243"/>
    </location>
</feature>
<dbReference type="GO" id="GO:0005929">
    <property type="term" value="C:cilium"/>
    <property type="evidence" value="ECO:0007669"/>
    <property type="project" value="TreeGrafter"/>
</dbReference>
<accession>A0AAW1A0T6</accession>
<evidence type="ECO:0000259" key="2">
    <source>
        <dbReference type="Pfam" id="PF15236"/>
    </source>
</evidence>
<dbReference type="InterPro" id="IPR040467">
    <property type="entry name" value="CCDC66_dom"/>
</dbReference>
<dbReference type="Pfam" id="PF15236">
    <property type="entry name" value="CCDC66"/>
    <property type="match status" value="1"/>
</dbReference>